<evidence type="ECO:0000313" key="2">
    <source>
        <dbReference type="Proteomes" id="UP000282386"/>
    </source>
</evidence>
<proteinExistence type="predicted"/>
<evidence type="ECO:0000313" key="1">
    <source>
        <dbReference type="EMBL" id="VEI24681.1"/>
    </source>
</evidence>
<reference evidence="1 2" key="1">
    <citation type="submission" date="2018-12" db="EMBL/GenBank/DDBJ databases">
        <authorList>
            <consortium name="Pathogen Informatics"/>
        </authorList>
    </citation>
    <scope>NUCLEOTIDE SEQUENCE [LARGE SCALE GENOMIC DNA]</scope>
    <source>
        <strain evidence="1 2">NCTC10207</strain>
    </source>
</reference>
<protein>
    <submittedName>
        <fullName evidence="1">Uncharacterized protein</fullName>
    </submittedName>
</protein>
<dbReference type="Proteomes" id="UP000282386">
    <property type="component" value="Chromosome"/>
</dbReference>
<sequence>MDKKVFLENLMKYIKENMNEENVRFFKKSIKFRKANHLYGEISFEYSRVSEGYTACIWIESKTLAKFLKEMYDSQNRKYNIHNISFEVVFWMYSVACAHYYHAPSLTSFKWGDAIKVPSSPEEADKIYPDVLKHLMSGYVSIIKAFMDMSPNVLEYLVKYPSHFEFKSLTAFYIIKVNRLPFNHPLVQKLFEFDDKVKENKNGLFTGFDLIFEDNPFDQEIKKRILNNEY</sequence>
<dbReference type="RefSeq" id="WP_126500665.1">
    <property type="nucleotide sequence ID" value="NZ_LR134479.1"/>
</dbReference>
<dbReference type="AlphaFoldDB" id="A0A7Z9D5U6"/>
<name>A0A7Z9D5U6_9MICC</name>
<gene>
    <name evidence="1" type="ORF">NCTC10207_02203</name>
</gene>
<organism evidence="1 2">
    <name type="scientific">Rothia aeria</name>
    <dbReference type="NCBI Taxonomy" id="172042"/>
    <lineage>
        <taxon>Bacteria</taxon>
        <taxon>Bacillati</taxon>
        <taxon>Actinomycetota</taxon>
        <taxon>Actinomycetes</taxon>
        <taxon>Micrococcales</taxon>
        <taxon>Micrococcaceae</taxon>
        <taxon>Rothia</taxon>
    </lineage>
</organism>
<dbReference type="EMBL" id="LR134479">
    <property type="protein sequence ID" value="VEI24681.1"/>
    <property type="molecule type" value="Genomic_DNA"/>
</dbReference>
<accession>A0A7Z9D5U6</accession>